<feature type="binding site" evidence="12">
    <location>
        <begin position="11"/>
        <end position="13"/>
    </location>
    <ligand>
        <name>substrate</name>
    </ligand>
</feature>
<feature type="binding site" evidence="12">
    <location>
        <position position="277"/>
    </location>
    <ligand>
        <name>ATP</name>
        <dbReference type="ChEBI" id="CHEBI:30616"/>
    </ligand>
</feature>
<dbReference type="GO" id="GO:0009024">
    <property type="term" value="F:tagatose-6-phosphate kinase activity"/>
    <property type="evidence" value="ECO:0007669"/>
    <property type="project" value="UniProtKB-EC"/>
</dbReference>
<keyword evidence="7 12" id="KW-0418">Kinase</keyword>
<keyword evidence="10 12" id="KW-0630">Potassium</keyword>
<evidence type="ECO:0000256" key="10">
    <source>
        <dbReference type="ARBA" id="ARBA00022958"/>
    </source>
</evidence>
<feature type="binding site" evidence="12">
    <location>
        <position position="292"/>
    </location>
    <ligand>
        <name>K(+)</name>
        <dbReference type="ChEBI" id="CHEBI:29103"/>
    </ligand>
</feature>
<evidence type="ECO:0000256" key="13">
    <source>
        <dbReference type="PIRNR" id="PIRNR000535"/>
    </source>
</evidence>
<reference evidence="16" key="1">
    <citation type="submission" date="2018-06" db="EMBL/GenBank/DDBJ databases">
        <title>Description of Blautia argi sp. nov., a new anaerobic isolated from dog feces.</title>
        <authorList>
            <person name="Chang Y.-H."/>
            <person name="Paek J."/>
            <person name="Shin Y."/>
        </authorList>
    </citation>
    <scope>NUCLEOTIDE SEQUENCE [LARGE SCALE GENOMIC DNA]</scope>
    <source>
        <strain evidence="16">KCTC 15426</strain>
    </source>
</reference>
<dbReference type="AlphaFoldDB" id="A0A2Z4U8I3"/>
<dbReference type="PANTHER" id="PTHR10584:SF166">
    <property type="entry name" value="RIBOKINASE"/>
    <property type="match status" value="1"/>
</dbReference>
<feature type="binding site" evidence="12">
    <location>
        <position position="247"/>
    </location>
    <ligand>
        <name>K(+)</name>
        <dbReference type="ChEBI" id="CHEBI:29103"/>
    </ligand>
</feature>
<comment type="catalytic activity">
    <reaction evidence="13">
        <text>D-tagatofuranose 6-phosphate + ATP = D-tagatofuranose 1,6-bisphosphate + ADP + H(+)</text>
        <dbReference type="Rhea" id="RHEA:12420"/>
        <dbReference type="ChEBI" id="CHEBI:15378"/>
        <dbReference type="ChEBI" id="CHEBI:30616"/>
        <dbReference type="ChEBI" id="CHEBI:58694"/>
        <dbReference type="ChEBI" id="CHEBI:58695"/>
        <dbReference type="ChEBI" id="CHEBI:456216"/>
        <dbReference type="EC" id="2.7.1.144"/>
    </reaction>
</comment>
<dbReference type="InterPro" id="IPR002173">
    <property type="entry name" value="Carboh/pur_kinase_PfkB_CS"/>
</dbReference>
<feature type="binding site" evidence="12">
    <location>
        <position position="286"/>
    </location>
    <ligand>
        <name>K(+)</name>
        <dbReference type="ChEBI" id="CHEBI:29103"/>
    </ligand>
</feature>
<keyword evidence="4 12" id="KW-0808">Transferase</keyword>
<dbReference type="GO" id="GO:0005524">
    <property type="term" value="F:ATP binding"/>
    <property type="evidence" value="ECO:0007669"/>
    <property type="project" value="UniProtKB-UniRule"/>
</dbReference>
<feature type="binding site" evidence="12">
    <location>
        <begin position="220"/>
        <end position="225"/>
    </location>
    <ligand>
        <name>ATP</name>
        <dbReference type="ChEBI" id="CHEBI:30616"/>
    </ligand>
</feature>
<keyword evidence="5 12" id="KW-0479">Metal-binding</keyword>
<keyword evidence="11 12" id="KW-0119">Carbohydrate metabolism</keyword>
<comment type="activity regulation">
    <text evidence="12">Activated by a monovalent cation that binds near, but not in, the active site. The most likely occupant of the site in vivo is potassium. Ion binding induces a conformational change that may alter substrate affinity.</text>
</comment>
<sequence length="310" mass="33252">MKKILVIGSLNLDMTVQVDHTPAVGETILSNKMDMNAGGKGANQACALGKLGADVTMLGAVGKDMYADIQLNSLKAAGVHTDKIVIKENTSTGIALIAVNAEGDNSIIVVSGANSDLSKQDIDNNLEAIRDCDIVILQLEVPLETVCYAAKIAKEMGKMVILDPAPVPKEFPEELYQYLDIIKPNETELGMLTGIKEPESHLKEAVECLREKGVHNIIVTLGEKGVYVDCKTMKAEWIPAIKVHAVDTTAAGDSFTAALAIMLAEGKSLREAVIFANYVSSIVVTRKGAQTSIPTLEEVRCYIKLKETAL</sequence>
<feature type="domain" description="Carbohydrate kinase PfkB" evidence="14">
    <location>
        <begin position="1"/>
        <end position="295"/>
    </location>
</feature>
<dbReference type="PROSITE" id="PS00583">
    <property type="entry name" value="PFKB_KINASES_1"/>
    <property type="match status" value="1"/>
</dbReference>
<comment type="function">
    <text evidence="12">Catalyzes the phosphorylation of ribose at O-5 in a reaction requiring ATP and magnesium. The resulting D-ribose-5-phosphate can then be used either for sythesis of nucleotides, histidine, and tryptophan, or as a component of the pentose phosphate pathway.</text>
</comment>
<comment type="similarity">
    <text evidence="12">Belongs to the carbohydrate kinase PfkB family. Ribokinase subfamily.</text>
</comment>
<evidence type="ECO:0000256" key="11">
    <source>
        <dbReference type="ARBA" id="ARBA00023277"/>
    </source>
</evidence>
<dbReference type="GO" id="GO:0019303">
    <property type="term" value="P:D-ribose catabolic process"/>
    <property type="evidence" value="ECO:0007669"/>
    <property type="project" value="UniProtKB-UniRule"/>
</dbReference>
<dbReference type="PRINTS" id="PR00990">
    <property type="entry name" value="RIBOKINASE"/>
</dbReference>
<dbReference type="InterPro" id="IPR011877">
    <property type="entry name" value="Ribokinase"/>
</dbReference>
<dbReference type="GO" id="GO:2001059">
    <property type="term" value="P:D-tagatose 6-phosphate catabolic process"/>
    <property type="evidence" value="ECO:0007669"/>
    <property type="project" value="UniProtKB-UniPathway"/>
</dbReference>
<evidence type="ECO:0000256" key="6">
    <source>
        <dbReference type="ARBA" id="ARBA00022741"/>
    </source>
</evidence>
<dbReference type="InterPro" id="IPR002139">
    <property type="entry name" value="Ribo/fructo_kinase"/>
</dbReference>
<dbReference type="EC" id="2.7.1.15" evidence="2 12"/>
<evidence type="ECO:0000256" key="9">
    <source>
        <dbReference type="ARBA" id="ARBA00022842"/>
    </source>
</evidence>
<dbReference type="GO" id="GO:0005988">
    <property type="term" value="P:lactose metabolic process"/>
    <property type="evidence" value="ECO:0007669"/>
    <property type="project" value="UniProtKB-KW"/>
</dbReference>
<evidence type="ECO:0000313" key="15">
    <source>
        <dbReference type="EMBL" id="AWY97365.1"/>
    </source>
</evidence>
<dbReference type="Pfam" id="PF00294">
    <property type="entry name" value="PfkB"/>
    <property type="match status" value="1"/>
</dbReference>
<evidence type="ECO:0000256" key="8">
    <source>
        <dbReference type="ARBA" id="ARBA00022840"/>
    </source>
</evidence>
<feature type="binding site" evidence="12">
    <location>
        <position position="185"/>
    </location>
    <ligand>
        <name>ATP</name>
        <dbReference type="ChEBI" id="CHEBI:30616"/>
    </ligand>
</feature>
<feature type="active site" description="Proton acceptor" evidence="12">
    <location>
        <position position="253"/>
    </location>
</feature>
<dbReference type="Gene3D" id="3.40.1190.20">
    <property type="match status" value="1"/>
</dbReference>
<keyword evidence="12" id="KW-0963">Cytoplasm</keyword>
<feature type="binding site" evidence="12">
    <location>
        <position position="288"/>
    </location>
    <ligand>
        <name>K(+)</name>
        <dbReference type="ChEBI" id="CHEBI:29103"/>
    </ligand>
</feature>
<evidence type="ECO:0000313" key="16">
    <source>
        <dbReference type="Proteomes" id="UP000250003"/>
    </source>
</evidence>
<name>A0A2Z4U8I3_9FIRM</name>
<comment type="catalytic activity">
    <reaction evidence="12">
        <text>D-ribose + ATP = D-ribose 5-phosphate + ADP + H(+)</text>
        <dbReference type="Rhea" id="RHEA:13697"/>
        <dbReference type="ChEBI" id="CHEBI:15378"/>
        <dbReference type="ChEBI" id="CHEBI:30616"/>
        <dbReference type="ChEBI" id="CHEBI:47013"/>
        <dbReference type="ChEBI" id="CHEBI:78346"/>
        <dbReference type="ChEBI" id="CHEBI:456216"/>
        <dbReference type="EC" id="2.7.1.15"/>
    </reaction>
</comment>
<keyword evidence="6 12" id="KW-0547">Nucleotide-binding</keyword>
<feature type="binding site" evidence="12">
    <location>
        <position position="140"/>
    </location>
    <ligand>
        <name>substrate</name>
    </ligand>
</feature>
<evidence type="ECO:0000256" key="12">
    <source>
        <dbReference type="HAMAP-Rule" id="MF_01987"/>
    </source>
</evidence>
<dbReference type="CDD" id="cd01174">
    <property type="entry name" value="ribokinase"/>
    <property type="match status" value="1"/>
</dbReference>
<keyword evidence="8 12" id="KW-0067">ATP-binding</keyword>
<dbReference type="GO" id="GO:0046872">
    <property type="term" value="F:metal ion binding"/>
    <property type="evidence" value="ECO:0007669"/>
    <property type="project" value="UniProtKB-KW"/>
</dbReference>
<gene>
    <name evidence="12 15" type="primary">rbsK</name>
    <name evidence="15" type="ORF">DQQ01_03515</name>
</gene>
<dbReference type="PIRSF" id="PIRSF000535">
    <property type="entry name" value="1PFK/6PFK/LacC"/>
    <property type="match status" value="1"/>
</dbReference>
<comment type="caution">
    <text evidence="12">Lacks conserved residue(s) required for the propagation of feature annotation.</text>
</comment>
<feature type="binding site" evidence="12">
    <location>
        <position position="283"/>
    </location>
    <ligand>
        <name>K(+)</name>
        <dbReference type="ChEBI" id="CHEBI:29103"/>
    </ligand>
</feature>
<comment type="pathway">
    <text evidence="13">Carbohydrate metabolism; D-tagatose 6-phosphate degradation; D-glyceraldehyde 3-phosphate and glycerone phosphate from D-tagatose 6-phosphate: step 1/2.</text>
</comment>
<comment type="subcellular location">
    <subcellularLocation>
        <location evidence="12">Cytoplasm</location>
    </subcellularLocation>
</comment>
<evidence type="ECO:0000256" key="7">
    <source>
        <dbReference type="ARBA" id="ARBA00022777"/>
    </source>
</evidence>
<evidence type="ECO:0000256" key="3">
    <source>
        <dbReference type="ARBA" id="ARBA00016943"/>
    </source>
</evidence>
<dbReference type="UniPathway" id="UPA00704">
    <property type="reaction ID" value="UER00715"/>
</dbReference>
<evidence type="ECO:0000256" key="1">
    <source>
        <dbReference type="ARBA" id="ARBA00005380"/>
    </source>
</evidence>
<feature type="binding site" evidence="12">
    <location>
        <position position="249"/>
    </location>
    <ligand>
        <name>K(+)</name>
        <dbReference type="ChEBI" id="CHEBI:29103"/>
    </ligand>
</feature>
<dbReference type="NCBIfam" id="TIGR02152">
    <property type="entry name" value="D_ribokin_bact"/>
    <property type="match status" value="1"/>
</dbReference>
<keyword evidence="13" id="KW-0423">Lactose metabolism</keyword>
<dbReference type="SUPFAM" id="SSF53613">
    <property type="entry name" value="Ribokinase-like"/>
    <property type="match status" value="1"/>
</dbReference>
<organism evidence="15 16">
    <name type="scientific">Blautia argi</name>
    <dbReference type="NCBI Taxonomy" id="1912897"/>
    <lineage>
        <taxon>Bacteria</taxon>
        <taxon>Bacillati</taxon>
        <taxon>Bacillota</taxon>
        <taxon>Clostridia</taxon>
        <taxon>Lachnospirales</taxon>
        <taxon>Lachnospiraceae</taxon>
        <taxon>Blautia</taxon>
    </lineage>
</organism>
<comment type="cofactor">
    <cofactor evidence="12">
        <name>Mg(2+)</name>
        <dbReference type="ChEBI" id="CHEBI:18420"/>
    </cofactor>
    <text evidence="12">Requires a divalent cation, most likely magnesium in vivo, as an electrophilic catalyst to aid phosphoryl group transfer. It is the chelate of the metal and the nucleotide that is the actual substrate.</text>
</comment>
<comment type="similarity">
    <text evidence="13">Belongs to the carbohydrate kinase PfkB family. LacC subfamily.</text>
</comment>
<feature type="binding site" evidence="12">
    <location>
        <begin position="39"/>
        <end position="43"/>
    </location>
    <ligand>
        <name>substrate</name>
    </ligand>
</feature>
<dbReference type="Proteomes" id="UP000250003">
    <property type="component" value="Chromosome"/>
</dbReference>
<feature type="binding site" evidence="12">
    <location>
        <begin position="252"/>
        <end position="253"/>
    </location>
    <ligand>
        <name>ATP</name>
        <dbReference type="ChEBI" id="CHEBI:30616"/>
    </ligand>
</feature>
<accession>A0A2Z4U8I3</accession>
<dbReference type="GO" id="GO:0005829">
    <property type="term" value="C:cytosol"/>
    <property type="evidence" value="ECO:0007669"/>
    <property type="project" value="TreeGrafter"/>
</dbReference>
<comment type="similarity">
    <text evidence="1">Belongs to the carbohydrate kinase pfkB family.</text>
</comment>
<keyword evidence="16" id="KW-1185">Reference proteome</keyword>
<dbReference type="OrthoDB" id="9775849at2"/>
<dbReference type="UniPathway" id="UPA00916">
    <property type="reaction ID" value="UER00889"/>
</dbReference>
<evidence type="ECO:0000259" key="14">
    <source>
        <dbReference type="Pfam" id="PF00294"/>
    </source>
</evidence>
<keyword evidence="9 12" id="KW-0460">Magnesium</keyword>
<dbReference type="GO" id="GO:0004747">
    <property type="term" value="F:ribokinase activity"/>
    <property type="evidence" value="ECO:0007669"/>
    <property type="project" value="UniProtKB-UniRule"/>
</dbReference>
<dbReference type="HAMAP" id="MF_01987">
    <property type="entry name" value="Ribokinase"/>
    <property type="match status" value="1"/>
</dbReference>
<proteinExistence type="inferred from homology"/>
<evidence type="ECO:0000256" key="2">
    <source>
        <dbReference type="ARBA" id="ARBA00012035"/>
    </source>
</evidence>
<dbReference type="InterPro" id="IPR029056">
    <property type="entry name" value="Ribokinase-like"/>
</dbReference>
<evidence type="ECO:0000256" key="4">
    <source>
        <dbReference type="ARBA" id="ARBA00022679"/>
    </source>
</evidence>
<evidence type="ECO:0000256" key="5">
    <source>
        <dbReference type="ARBA" id="ARBA00022723"/>
    </source>
</evidence>
<dbReference type="KEGG" id="blau:DQQ01_03515"/>
<comment type="pathway">
    <text evidence="12">Carbohydrate metabolism; D-ribose degradation; D-ribose 5-phosphate from beta-D-ribopyranose: step 2/2.</text>
</comment>
<dbReference type="PROSITE" id="PS00584">
    <property type="entry name" value="PFKB_KINASES_2"/>
    <property type="match status" value="1"/>
</dbReference>
<protein>
    <recommendedName>
        <fullName evidence="3 12">Ribokinase</fullName>
        <shortName evidence="12">RK</shortName>
        <ecNumber evidence="2 12">2.7.1.15</ecNumber>
    </recommendedName>
</protein>
<dbReference type="EMBL" id="CP030280">
    <property type="protein sequence ID" value="AWY97365.1"/>
    <property type="molecule type" value="Genomic_DNA"/>
</dbReference>
<dbReference type="InterPro" id="IPR011611">
    <property type="entry name" value="PfkB_dom"/>
</dbReference>
<feature type="binding site" evidence="12">
    <location>
        <position position="253"/>
    </location>
    <ligand>
        <name>substrate</name>
    </ligand>
</feature>
<dbReference type="InterPro" id="IPR017583">
    <property type="entry name" value="Tagatose/fructose_Pkinase"/>
</dbReference>
<dbReference type="PANTHER" id="PTHR10584">
    <property type="entry name" value="SUGAR KINASE"/>
    <property type="match status" value="1"/>
</dbReference>
<dbReference type="RefSeq" id="WP_111918439.1">
    <property type="nucleotide sequence ID" value="NZ_CAUWHR010000005.1"/>
</dbReference>
<comment type="subunit">
    <text evidence="12">Homodimer.</text>
</comment>